<keyword evidence="1" id="KW-0862">Zinc</keyword>
<dbReference type="InterPro" id="IPR007527">
    <property type="entry name" value="Znf_SWIM"/>
</dbReference>
<keyword evidence="1" id="KW-0479">Metal-binding</keyword>
<evidence type="ECO:0000259" key="3">
    <source>
        <dbReference type="PROSITE" id="PS50966"/>
    </source>
</evidence>
<accession>A0A9C6X8T1</accession>
<dbReference type="AlphaFoldDB" id="A0A9C6X8T1"/>
<dbReference type="Proteomes" id="UP000504606">
    <property type="component" value="Unplaced"/>
</dbReference>
<dbReference type="GO" id="GO:0008270">
    <property type="term" value="F:zinc ion binding"/>
    <property type="evidence" value="ECO:0007669"/>
    <property type="project" value="UniProtKB-KW"/>
</dbReference>
<sequence>MLITLKNNEMKCSQDIYLKTHPMEILLKSTHNHPVEAAAGDVLRHRRPCLGTVQKFTDMFKNTCSRITPAYAMERNLEDLEMSDQDLIKIGDGAFVPERPWVYKLYKKIMKEQCGEPYGPGMISALEKYVENYNSECGEVCAKFGSSADGNDHYIAVCTPMMKRIHTHYKGSGEVMFIDSSGCMDNNNARVFVILTPSVVCGLPLGLLITSSEKEPVVLAALQLWKEVLPENAFYGRGSLGPKIIISDASTSERNSVSDCWPMAVLLLCLFHVLQAMWRYIWDSHNGVEFKDKAYVYYLFREIVYAPTVEEFNNAYEEAMQDQRLLLYPIVWKHFDDYKKKAKEWALCYRVDLLTRGHHTNNFCEACMRIIKDTILQRARAYNTVQLLDLLLTKLEKHFKRKLAFVVSNRIRASRSYKYRIKAEKLKPLVAERLFSSENLFRVENTQKKTEYVVDSQLNICSCPIGMCGAPCKHQMMVAKKFKISNQQFLPTSDPAFRMILFFIMTGHTNIPDGFLKTLKGDNVSVDLNINPDYNNNTPTNENENEDQIDIPLESSDEQPPDLDCVKEEIRNVAEDLCDRLTNSLYLSEPCQKFVKNYWTIVKRGNFESTLASALATFSKDQALYAPTCRRININVQPTAPPRRSKCNQGGKHAQAGGRPNMAVVAETIAVNPRGDHGYAPPSKVKRNTQVEPSWSVPPVKKPKVRHSLDSCVGASVRLPK</sequence>
<dbReference type="PANTHER" id="PTHR35385">
    <property type="entry name" value="PROTEIN B, PUTATIVE-RELATED-RELATED"/>
    <property type="match status" value="1"/>
</dbReference>
<organism evidence="4 5">
    <name type="scientific">Frankliniella occidentalis</name>
    <name type="common">Western flower thrips</name>
    <name type="synonym">Euthrips occidentalis</name>
    <dbReference type="NCBI Taxonomy" id="133901"/>
    <lineage>
        <taxon>Eukaryota</taxon>
        <taxon>Metazoa</taxon>
        <taxon>Ecdysozoa</taxon>
        <taxon>Arthropoda</taxon>
        <taxon>Hexapoda</taxon>
        <taxon>Insecta</taxon>
        <taxon>Pterygota</taxon>
        <taxon>Neoptera</taxon>
        <taxon>Paraneoptera</taxon>
        <taxon>Thysanoptera</taxon>
        <taxon>Terebrantia</taxon>
        <taxon>Thripoidea</taxon>
        <taxon>Thripidae</taxon>
        <taxon>Frankliniella</taxon>
    </lineage>
</organism>
<dbReference type="RefSeq" id="XP_052131256.1">
    <property type="nucleotide sequence ID" value="XM_052275296.1"/>
</dbReference>
<proteinExistence type="predicted"/>
<gene>
    <name evidence="5" type="primary">LOC127751567</name>
</gene>
<evidence type="ECO:0000313" key="5">
    <source>
        <dbReference type="RefSeq" id="XP_052131256.1"/>
    </source>
</evidence>
<name>A0A9C6X8T1_FRAOC</name>
<protein>
    <submittedName>
        <fullName evidence="5">Uncharacterized protein LOC127751567</fullName>
    </submittedName>
</protein>
<feature type="domain" description="SWIM-type" evidence="3">
    <location>
        <begin position="452"/>
        <end position="483"/>
    </location>
</feature>
<keyword evidence="4" id="KW-1185">Reference proteome</keyword>
<dbReference type="KEGG" id="foc:127751567"/>
<evidence type="ECO:0000313" key="4">
    <source>
        <dbReference type="Proteomes" id="UP000504606"/>
    </source>
</evidence>
<evidence type="ECO:0000256" key="1">
    <source>
        <dbReference type="PROSITE-ProRule" id="PRU00325"/>
    </source>
</evidence>
<dbReference type="OrthoDB" id="1902038at2759"/>
<keyword evidence="1" id="KW-0863">Zinc-finger</keyword>
<feature type="region of interest" description="Disordered" evidence="2">
    <location>
        <begin position="673"/>
        <end position="721"/>
    </location>
</feature>
<dbReference type="GeneID" id="127751567"/>
<dbReference type="PROSITE" id="PS50966">
    <property type="entry name" value="ZF_SWIM"/>
    <property type="match status" value="1"/>
</dbReference>
<reference evidence="5" key="1">
    <citation type="submission" date="2025-08" db="UniProtKB">
        <authorList>
            <consortium name="RefSeq"/>
        </authorList>
    </citation>
    <scope>IDENTIFICATION</scope>
    <source>
        <tissue evidence="5">Whole organism</tissue>
    </source>
</reference>
<evidence type="ECO:0000256" key="2">
    <source>
        <dbReference type="SAM" id="MobiDB-lite"/>
    </source>
</evidence>
<dbReference type="PANTHER" id="PTHR35385:SF2">
    <property type="entry name" value="PROTEIN B, PUTATIVE-RELATED"/>
    <property type="match status" value="1"/>
</dbReference>